<name>A0A6I9Y5X3_9SAUR</name>
<protein>
    <submittedName>
        <fullName evidence="3">Gibberellin-regulated protein 14-like</fullName>
    </submittedName>
</protein>
<evidence type="ECO:0000256" key="1">
    <source>
        <dbReference type="SAM" id="MobiDB-lite"/>
    </source>
</evidence>
<feature type="region of interest" description="Disordered" evidence="1">
    <location>
        <begin position="1"/>
        <end position="30"/>
    </location>
</feature>
<sequence>MPLKGRFGGPTKLPPPKKPLPSTPVRPPPLRPFYKPKTLLAKDVSSTPSQPLLVMVPPTNSKPAGTRASNPLSKPLKPVAPQRPLPGLKVHPASFAFKK</sequence>
<reference evidence="3" key="1">
    <citation type="submission" date="2025-08" db="UniProtKB">
        <authorList>
            <consortium name="RefSeq"/>
        </authorList>
    </citation>
    <scope>IDENTIFICATION</scope>
</reference>
<dbReference type="PRINTS" id="PR01218">
    <property type="entry name" value="PSTLEXTENSIN"/>
</dbReference>
<proteinExistence type="predicted"/>
<evidence type="ECO:0000313" key="3">
    <source>
        <dbReference type="RefSeq" id="XP_013913530.1"/>
    </source>
</evidence>
<accession>A0A6I9Y5X3</accession>
<evidence type="ECO:0000313" key="2">
    <source>
        <dbReference type="Proteomes" id="UP000504617"/>
    </source>
</evidence>
<feature type="compositionally biased region" description="Pro residues" evidence="1">
    <location>
        <begin position="12"/>
        <end position="30"/>
    </location>
</feature>
<feature type="region of interest" description="Disordered" evidence="1">
    <location>
        <begin position="49"/>
        <end position="99"/>
    </location>
</feature>
<dbReference type="InterPro" id="IPR003882">
    <property type="entry name" value="Pistil_extensin"/>
</dbReference>
<gene>
    <name evidence="3" type="primary">LOC106542352</name>
</gene>
<organism evidence="2 3">
    <name type="scientific">Thamnophis sirtalis</name>
    <dbReference type="NCBI Taxonomy" id="35019"/>
    <lineage>
        <taxon>Eukaryota</taxon>
        <taxon>Metazoa</taxon>
        <taxon>Chordata</taxon>
        <taxon>Craniata</taxon>
        <taxon>Vertebrata</taxon>
        <taxon>Euteleostomi</taxon>
        <taxon>Lepidosauria</taxon>
        <taxon>Squamata</taxon>
        <taxon>Bifurcata</taxon>
        <taxon>Unidentata</taxon>
        <taxon>Episquamata</taxon>
        <taxon>Toxicofera</taxon>
        <taxon>Serpentes</taxon>
        <taxon>Colubroidea</taxon>
        <taxon>Colubridae</taxon>
        <taxon>Natricinae</taxon>
        <taxon>Thamnophis</taxon>
    </lineage>
</organism>
<dbReference type="Proteomes" id="UP000504617">
    <property type="component" value="Unplaced"/>
</dbReference>
<dbReference type="GeneID" id="106542352"/>
<dbReference type="RefSeq" id="XP_013913530.1">
    <property type="nucleotide sequence ID" value="XM_014058055.1"/>
</dbReference>
<keyword evidence="2" id="KW-1185">Reference proteome</keyword>
<dbReference type="AlphaFoldDB" id="A0A6I9Y5X3"/>
<dbReference type="KEGG" id="tsr:106542352"/>
<feature type="compositionally biased region" description="Polar residues" evidence="1">
    <location>
        <begin position="58"/>
        <end position="72"/>
    </location>
</feature>